<dbReference type="Proteomes" id="UP000790787">
    <property type="component" value="Chromosome 8"/>
</dbReference>
<reference evidence="2" key="2">
    <citation type="submission" date="2025-08" db="UniProtKB">
        <authorList>
            <consortium name="RefSeq"/>
        </authorList>
    </citation>
    <scope>IDENTIFICATION</scope>
    <source>
        <tissue evidence="2">Leaf</tissue>
    </source>
</reference>
<evidence type="ECO:0000313" key="1">
    <source>
        <dbReference type="Proteomes" id="UP000790787"/>
    </source>
</evidence>
<keyword evidence="1" id="KW-1185">Reference proteome</keyword>
<sequence length="100" mass="11097">MLISDGKELDFASSFLSQRRSTDLSRLVNHGLIVSGKTYALKGFIFDSLKIQMQSLSMYLDVWIQQKKQGVSRAIEAIPNAVVTAGTNRTAPSARYSKSR</sequence>
<gene>
    <name evidence="2" type="primary">LOC142162896</name>
</gene>
<organism evidence="1 2">
    <name type="scientific">Nicotiana tabacum</name>
    <name type="common">Common tobacco</name>
    <dbReference type="NCBI Taxonomy" id="4097"/>
    <lineage>
        <taxon>Eukaryota</taxon>
        <taxon>Viridiplantae</taxon>
        <taxon>Streptophyta</taxon>
        <taxon>Embryophyta</taxon>
        <taxon>Tracheophyta</taxon>
        <taxon>Spermatophyta</taxon>
        <taxon>Magnoliopsida</taxon>
        <taxon>eudicotyledons</taxon>
        <taxon>Gunneridae</taxon>
        <taxon>Pentapetalae</taxon>
        <taxon>asterids</taxon>
        <taxon>lamiids</taxon>
        <taxon>Solanales</taxon>
        <taxon>Solanaceae</taxon>
        <taxon>Nicotianoideae</taxon>
        <taxon>Nicotianeae</taxon>
        <taxon>Nicotiana</taxon>
    </lineage>
</organism>
<name>A0AC58RTK4_TOBAC</name>
<dbReference type="RefSeq" id="XP_075076052.1">
    <property type="nucleotide sequence ID" value="XM_075219951.1"/>
</dbReference>
<proteinExistence type="predicted"/>
<accession>A0AC58RTK4</accession>
<evidence type="ECO:0000313" key="2">
    <source>
        <dbReference type="RefSeq" id="XP_075076052.1"/>
    </source>
</evidence>
<protein>
    <submittedName>
        <fullName evidence="2">Uncharacterized protein LOC142162896</fullName>
    </submittedName>
</protein>
<reference evidence="1" key="1">
    <citation type="journal article" date="2014" name="Nat. Commun.">
        <title>The tobacco genome sequence and its comparison with those of tomato and potato.</title>
        <authorList>
            <person name="Sierro N."/>
            <person name="Battey J.N."/>
            <person name="Ouadi S."/>
            <person name="Bakaher N."/>
            <person name="Bovet L."/>
            <person name="Willig A."/>
            <person name="Goepfert S."/>
            <person name="Peitsch M.C."/>
            <person name="Ivanov N.V."/>
        </authorList>
    </citation>
    <scope>NUCLEOTIDE SEQUENCE [LARGE SCALE GENOMIC DNA]</scope>
</reference>